<feature type="region of interest" description="Disordered" evidence="1">
    <location>
        <begin position="118"/>
        <end position="139"/>
    </location>
</feature>
<gene>
    <name evidence="2" type="ORF">TNIN_459771</name>
</gene>
<proteinExistence type="predicted"/>
<name>A0A8X7CNZ1_9ARAC</name>
<dbReference type="EMBL" id="BMAV01019581">
    <property type="protein sequence ID" value="GFY72665.1"/>
    <property type="molecule type" value="Genomic_DNA"/>
</dbReference>
<comment type="caution">
    <text evidence="2">The sequence shown here is derived from an EMBL/GenBank/DDBJ whole genome shotgun (WGS) entry which is preliminary data.</text>
</comment>
<reference evidence="2" key="1">
    <citation type="submission" date="2020-08" db="EMBL/GenBank/DDBJ databases">
        <title>Multicomponent nature underlies the extraordinary mechanical properties of spider dragline silk.</title>
        <authorList>
            <person name="Kono N."/>
            <person name="Nakamura H."/>
            <person name="Mori M."/>
            <person name="Yoshida Y."/>
            <person name="Ohtoshi R."/>
            <person name="Malay A.D."/>
            <person name="Moran D.A.P."/>
            <person name="Tomita M."/>
            <person name="Numata K."/>
            <person name="Arakawa K."/>
        </authorList>
    </citation>
    <scope>NUCLEOTIDE SEQUENCE</scope>
</reference>
<dbReference type="Proteomes" id="UP000886998">
    <property type="component" value="Unassembled WGS sequence"/>
</dbReference>
<sequence>MEPGDNCSRQVGDLGRVCPGFPSHDQQKKLRMGLALQHRFGIRKTPFHEADHPRGNPPSLRARDKTGQHGGNSALSPKNSNCEVSRQGVAHLSTFKVRYVGNSPSTEKQFKPHVYETPTPTQVHQEKKTGGAHGGCVCP</sequence>
<dbReference type="AlphaFoldDB" id="A0A8X7CNZ1"/>
<accession>A0A8X7CNZ1</accession>
<feature type="region of interest" description="Disordered" evidence="1">
    <location>
        <begin position="42"/>
        <end position="84"/>
    </location>
</feature>
<evidence type="ECO:0000313" key="2">
    <source>
        <dbReference type="EMBL" id="GFY72665.1"/>
    </source>
</evidence>
<evidence type="ECO:0000313" key="3">
    <source>
        <dbReference type="Proteomes" id="UP000886998"/>
    </source>
</evidence>
<keyword evidence="3" id="KW-1185">Reference proteome</keyword>
<feature type="compositionally biased region" description="Polar residues" evidence="1">
    <location>
        <begin position="71"/>
        <end position="84"/>
    </location>
</feature>
<protein>
    <submittedName>
        <fullName evidence="2">Uncharacterized protein</fullName>
    </submittedName>
</protein>
<evidence type="ECO:0000256" key="1">
    <source>
        <dbReference type="SAM" id="MobiDB-lite"/>
    </source>
</evidence>
<organism evidence="2 3">
    <name type="scientific">Trichonephila inaurata madagascariensis</name>
    <dbReference type="NCBI Taxonomy" id="2747483"/>
    <lineage>
        <taxon>Eukaryota</taxon>
        <taxon>Metazoa</taxon>
        <taxon>Ecdysozoa</taxon>
        <taxon>Arthropoda</taxon>
        <taxon>Chelicerata</taxon>
        <taxon>Arachnida</taxon>
        <taxon>Araneae</taxon>
        <taxon>Araneomorphae</taxon>
        <taxon>Entelegynae</taxon>
        <taxon>Araneoidea</taxon>
        <taxon>Nephilidae</taxon>
        <taxon>Trichonephila</taxon>
        <taxon>Trichonephila inaurata</taxon>
    </lineage>
</organism>